<name>A0ABX1R888_9PSEU</name>
<gene>
    <name evidence="2" type="ORF">HF577_00860</name>
</gene>
<dbReference type="EMBL" id="JAAXKY010000001">
    <property type="protein sequence ID" value="NMH75670.1"/>
    <property type="molecule type" value="Genomic_DNA"/>
</dbReference>
<evidence type="ECO:0000313" key="3">
    <source>
        <dbReference type="Proteomes" id="UP001296706"/>
    </source>
</evidence>
<organism evidence="2 3">
    <name type="scientific">Pseudonocardia xinjiangensis</name>
    <dbReference type="NCBI Taxonomy" id="75289"/>
    <lineage>
        <taxon>Bacteria</taxon>
        <taxon>Bacillati</taxon>
        <taxon>Actinomycetota</taxon>
        <taxon>Actinomycetes</taxon>
        <taxon>Pseudonocardiales</taxon>
        <taxon>Pseudonocardiaceae</taxon>
        <taxon>Pseudonocardia</taxon>
    </lineage>
</organism>
<feature type="region of interest" description="Disordered" evidence="1">
    <location>
        <begin position="102"/>
        <end position="132"/>
    </location>
</feature>
<evidence type="ECO:0000313" key="2">
    <source>
        <dbReference type="EMBL" id="NMH75670.1"/>
    </source>
</evidence>
<keyword evidence="3" id="KW-1185">Reference proteome</keyword>
<proteinExistence type="predicted"/>
<dbReference type="Proteomes" id="UP001296706">
    <property type="component" value="Unassembled WGS sequence"/>
</dbReference>
<reference evidence="2 3" key="1">
    <citation type="submission" date="2020-04" db="EMBL/GenBank/DDBJ databases">
        <authorList>
            <person name="Klaysubun C."/>
            <person name="Duangmal K."/>
            <person name="Lipun K."/>
        </authorList>
    </citation>
    <scope>NUCLEOTIDE SEQUENCE [LARGE SCALE GENOMIC DNA]</scope>
    <source>
        <strain evidence="2 3">JCM 11839</strain>
    </source>
</reference>
<accession>A0ABX1R888</accession>
<comment type="caution">
    <text evidence="2">The sequence shown here is derived from an EMBL/GenBank/DDBJ whole genome shotgun (WGS) entry which is preliminary data.</text>
</comment>
<protein>
    <submittedName>
        <fullName evidence="2">Uncharacterized protein</fullName>
    </submittedName>
</protein>
<evidence type="ECO:0000256" key="1">
    <source>
        <dbReference type="SAM" id="MobiDB-lite"/>
    </source>
</evidence>
<sequence>MAVLVVGDGTAGFGDCSATMVLFPFDDTSQDEPLILFTEKVVRIRETPEGEERVEFDSAQIRDDDKITLRPNSDVDEGDLIELVNPVGKKRLLRVTKVIFNNSPRRGPGNNSTRSSSSPATVLTPSPNGCAL</sequence>
<dbReference type="RefSeq" id="WP_169393732.1">
    <property type="nucleotide sequence ID" value="NZ_BAAAJH010000033.1"/>
</dbReference>